<feature type="domain" description="FAD-binding" evidence="5">
    <location>
        <begin position="799"/>
        <end position="913"/>
    </location>
</feature>
<dbReference type="Pfam" id="PF01494">
    <property type="entry name" value="FAD_binding_3"/>
    <property type="match status" value="2"/>
</dbReference>
<protein>
    <recommendedName>
        <fullName evidence="9">FAD-binding domain-containing protein</fullName>
    </recommendedName>
</protein>
<keyword evidence="8" id="KW-1185">Reference proteome</keyword>
<dbReference type="SUPFAM" id="SSF54373">
    <property type="entry name" value="FAD-linked reductases, C-terminal domain"/>
    <property type="match status" value="1"/>
</dbReference>
<evidence type="ECO:0000259" key="6">
    <source>
        <dbReference type="Pfam" id="PF07976"/>
    </source>
</evidence>
<dbReference type="InterPro" id="IPR036249">
    <property type="entry name" value="Thioredoxin-like_sf"/>
</dbReference>
<accession>A0A5N6KQV5</accession>
<keyword evidence="2" id="KW-0285">Flavoprotein</keyword>
<dbReference type="CDD" id="cd02979">
    <property type="entry name" value="PHOX_C"/>
    <property type="match status" value="1"/>
</dbReference>
<dbReference type="InterPro" id="IPR005301">
    <property type="entry name" value="MOB_kinase_act_fam"/>
</dbReference>
<sequence length="1178" mass="129811">MASLINTMFVPARSPFRSPPLHTKPLPPVSSLEQGRCCTHTGHIDESGGHGTISPRALRVEVICEALAEAVGTSILCKDSRHRPPVEARSASDDGIVYQCCTKDICKGSHIHICRHSRARGSTFKPQRAGKGSSSWQLRQFAEATLGSGSLRKAVRLPEGEDINEWLAVNVVDFYNQINLLYGSITEFCSPQTCPEMKATDEFEYLWQDSENFKRPTKMPAPEYVEHLMSWCQSNIDNESMFPSRIGVPFPKASPALLRQMFKRLYRVYAHIYCHHYPVIIQLGLEPHLNTSFKHYVLFVDEHQLASGKDFWGPLGDLGNNDGSGVGLREEVNERAALGKVTEPATLQASTREGMGSRLLGTRRCWRPDCKLQTWHSARRRIPRTASIAYIHPRQPSGPQECLARPSPALMTKSISKDCNNHSSNDDARPLDSFRPHGRAAPTLLIDCHAVLSPQLAPLDCRLLVHQFVDQVGARPLSMVSLQLGTPTEGQDASCRRLVGGGCENQTLLNTSTAPSCLSLVKIATSDQQWVALLRAMLMCSSSARAPQGQYHQYCIPKFTVLTPRLSCMAALWMARLGINARIIDKRGSQVMTGQADGLSARTMEIFESMNIADFVRKKSSAIEVIVPWSTDESGGIVRVEQSKPVNHPFSKEVSSMLSQGTVETAFKLGFGEHGLTVERGVIPVALSISENQEPDSFPVTVTLQHLTNEEAPPFLSRAYTRDEKGEIPSDETFKQQARLDDLDALAKKVAGRTETEEIVHAKYVIGCEGAHSWTRHQIGIRMDGAATDTLFGVLDKGHTKREEVTPRTILEATKNILAPYEIDYHTADWWTVYQVGQRVGSGYQDASKRVFLAGDAVHTHSPKEGQGMNTSMGDTHNLGWKIAGVVKGLLKPSVLDTYEVERRAVAKRLINFDRKVTAAYASGDKSLAHKLMDGNLLFMMGGGILYAQSPLTAAASIPVDLSADMPDTSDIGEIGTVSERETLSSDVIAQSHLASRMRIGLRLDSHTVYQHSNLRPQETLKLIRGDGKWRVLVFAGDPTNPDQLARVNQLGEQLGRPGGLLERYAGQVNGAAGTQHSVSPFDFRVIHSGDCSSVPMAAFHKTFVPYNSREGYAYDRVYADSTHADGREGQAYTGYGIDKQKGCVAVVRPDQHTAHICEIDDVGSLEAFFHGFMVPRK</sequence>
<feature type="domain" description="FAD-binding" evidence="5">
    <location>
        <begin position="569"/>
        <end position="796"/>
    </location>
</feature>
<dbReference type="PANTHER" id="PTHR43004">
    <property type="entry name" value="TRK SYSTEM POTASSIUM UPTAKE PROTEIN"/>
    <property type="match status" value="1"/>
</dbReference>
<dbReference type="Pfam" id="PF03637">
    <property type="entry name" value="Mob1_phocein"/>
    <property type="match status" value="1"/>
</dbReference>
<evidence type="ECO:0000256" key="4">
    <source>
        <dbReference type="ARBA" id="ARBA00023002"/>
    </source>
</evidence>
<dbReference type="InterPro" id="IPR036703">
    <property type="entry name" value="MOB_kinase_act_sf"/>
</dbReference>
<dbReference type="InterPro" id="IPR038220">
    <property type="entry name" value="PHOX_C_sf"/>
</dbReference>
<dbReference type="SUPFAM" id="SSF52833">
    <property type="entry name" value="Thioredoxin-like"/>
    <property type="match status" value="1"/>
</dbReference>
<evidence type="ECO:0000256" key="1">
    <source>
        <dbReference type="ARBA" id="ARBA00007801"/>
    </source>
</evidence>
<dbReference type="SUPFAM" id="SSF101152">
    <property type="entry name" value="Mob1/phocein"/>
    <property type="match status" value="1"/>
</dbReference>
<dbReference type="GO" id="GO:0016709">
    <property type="term" value="F:oxidoreductase activity, acting on paired donors, with incorporation or reduction of molecular oxygen, NAD(P)H as one donor, and incorporation of one atom of oxygen"/>
    <property type="evidence" value="ECO:0007669"/>
    <property type="project" value="UniProtKB-ARBA"/>
</dbReference>
<proteinExistence type="inferred from homology"/>
<dbReference type="SUPFAM" id="SSF51905">
    <property type="entry name" value="FAD/NAD(P)-binding domain"/>
    <property type="match status" value="1"/>
</dbReference>
<dbReference type="Pfam" id="PF07976">
    <property type="entry name" value="Phe_hydrox_dim"/>
    <property type="match status" value="1"/>
</dbReference>
<evidence type="ECO:0000259" key="5">
    <source>
        <dbReference type="Pfam" id="PF01494"/>
    </source>
</evidence>
<dbReference type="Gene3D" id="1.20.140.30">
    <property type="entry name" value="MOB kinase activator"/>
    <property type="match status" value="1"/>
</dbReference>
<comment type="caution">
    <text evidence="7">The sequence shown here is derived from an EMBL/GenBank/DDBJ whole genome shotgun (WGS) entry which is preliminary data.</text>
</comment>
<dbReference type="Proteomes" id="UP000327013">
    <property type="component" value="Unassembled WGS sequence"/>
</dbReference>
<reference evidence="7 8" key="1">
    <citation type="submission" date="2019-06" db="EMBL/GenBank/DDBJ databases">
        <title>A chromosomal-level reference genome of Carpinus fangiana (Coryloideae, Betulaceae).</title>
        <authorList>
            <person name="Yang X."/>
            <person name="Wang Z."/>
            <person name="Zhang L."/>
            <person name="Hao G."/>
            <person name="Liu J."/>
            <person name="Yang Y."/>
        </authorList>
    </citation>
    <scope>NUCLEOTIDE SEQUENCE [LARGE SCALE GENOMIC DNA]</scope>
    <source>
        <strain evidence="7">Cfa_2016G</strain>
        <tissue evidence="7">Leaf</tissue>
    </source>
</reference>
<dbReference type="Gene3D" id="3.50.50.60">
    <property type="entry name" value="FAD/NAD(P)-binding domain"/>
    <property type="match status" value="3"/>
</dbReference>
<dbReference type="InterPro" id="IPR050641">
    <property type="entry name" value="RIFMO-like"/>
</dbReference>
<dbReference type="Gene3D" id="3.30.70.2450">
    <property type="match status" value="1"/>
</dbReference>
<dbReference type="Gene3D" id="3.40.30.20">
    <property type="match status" value="1"/>
</dbReference>
<evidence type="ECO:0000313" key="7">
    <source>
        <dbReference type="EMBL" id="KAB8338833.1"/>
    </source>
</evidence>
<dbReference type="GO" id="GO:0071949">
    <property type="term" value="F:FAD binding"/>
    <property type="evidence" value="ECO:0007669"/>
    <property type="project" value="InterPro"/>
</dbReference>
<dbReference type="EMBL" id="VIBQ01000010">
    <property type="protein sequence ID" value="KAB8338833.1"/>
    <property type="molecule type" value="Genomic_DNA"/>
</dbReference>
<evidence type="ECO:0008006" key="9">
    <source>
        <dbReference type="Google" id="ProtNLM"/>
    </source>
</evidence>
<dbReference type="InterPro" id="IPR002938">
    <property type="entry name" value="FAD-bd"/>
</dbReference>
<dbReference type="SMART" id="SM01388">
    <property type="entry name" value="Mob1_phocein"/>
    <property type="match status" value="1"/>
</dbReference>
<dbReference type="OrthoDB" id="1716816at2759"/>
<name>A0A5N6KQV5_9ROSI</name>
<organism evidence="7 8">
    <name type="scientific">Carpinus fangiana</name>
    <dbReference type="NCBI Taxonomy" id="176857"/>
    <lineage>
        <taxon>Eukaryota</taxon>
        <taxon>Viridiplantae</taxon>
        <taxon>Streptophyta</taxon>
        <taxon>Embryophyta</taxon>
        <taxon>Tracheophyta</taxon>
        <taxon>Spermatophyta</taxon>
        <taxon>Magnoliopsida</taxon>
        <taxon>eudicotyledons</taxon>
        <taxon>Gunneridae</taxon>
        <taxon>Pentapetalae</taxon>
        <taxon>rosids</taxon>
        <taxon>fabids</taxon>
        <taxon>Fagales</taxon>
        <taxon>Betulaceae</taxon>
        <taxon>Carpinus</taxon>
    </lineage>
</organism>
<keyword evidence="3" id="KW-0274">FAD</keyword>
<feature type="domain" description="Phenol hydroxylase-like C-terminal dimerisation" evidence="6">
    <location>
        <begin position="988"/>
        <end position="1177"/>
    </location>
</feature>
<dbReference type="AlphaFoldDB" id="A0A5N6KQV5"/>
<evidence type="ECO:0000256" key="2">
    <source>
        <dbReference type="ARBA" id="ARBA00022630"/>
    </source>
</evidence>
<dbReference type="PANTHER" id="PTHR43004:SF13">
    <property type="entry name" value="FAD-BINDING DOMAIN-CONTAINING PROTEIN-RELATED"/>
    <property type="match status" value="1"/>
</dbReference>
<keyword evidence="4" id="KW-0560">Oxidoreductase</keyword>
<evidence type="ECO:0000256" key="3">
    <source>
        <dbReference type="ARBA" id="ARBA00022827"/>
    </source>
</evidence>
<gene>
    <name evidence="7" type="ORF">FH972_021777</name>
</gene>
<dbReference type="InterPro" id="IPR012941">
    <property type="entry name" value="Phe_hydrox_C_dim_dom"/>
</dbReference>
<comment type="similarity">
    <text evidence="1">Belongs to the PheA/TfdB FAD monooxygenase family.</text>
</comment>
<evidence type="ECO:0000313" key="8">
    <source>
        <dbReference type="Proteomes" id="UP000327013"/>
    </source>
</evidence>
<dbReference type="InterPro" id="IPR036188">
    <property type="entry name" value="FAD/NAD-bd_sf"/>
</dbReference>